<accession>A0AAE9YTT5</accession>
<dbReference type="KEGG" id="tact:SG35_001420"/>
<evidence type="ECO:0000313" key="5">
    <source>
        <dbReference type="Proteomes" id="UP000032568"/>
    </source>
</evidence>
<dbReference type="Gene3D" id="1.10.1200.10">
    <property type="entry name" value="ACP-like"/>
    <property type="match status" value="1"/>
</dbReference>
<proteinExistence type="predicted"/>
<reference evidence="4 5" key="2">
    <citation type="journal article" date="2022" name="Mar. Drugs">
        <title>Bioassay-Guided Fractionation Leads to the Detection of Cholic Acid Generated by the Rare Thalassomonas sp.</title>
        <authorList>
            <person name="Pheiffer F."/>
            <person name="Schneider Y.K."/>
            <person name="Hansen E.H."/>
            <person name="Andersen J.H."/>
            <person name="Isaksson J."/>
            <person name="Busche T."/>
            <person name="R C."/>
            <person name="Kalinowski J."/>
            <person name="Zyl L.V."/>
            <person name="Trindade M."/>
        </authorList>
    </citation>
    <scope>NUCLEOTIDE SEQUENCE [LARGE SCALE GENOMIC DNA]</scope>
    <source>
        <strain evidence="4 5">A5K-106</strain>
    </source>
</reference>
<dbReference type="InterPro" id="IPR036736">
    <property type="entry name" value="ACP-like_sf"/>
</dbReference>
<dbReference type="Pfam" id="PF00550">
    <property type="entry name" value="PP-binding"/>
    <property type="match status" value="1"/>
</dbReference>
<dbReference type="SUPFAM" id="SSF47336">
    <property type="entry name" value="ACP-like"/>
    <property type="match status" value="1"/>
</dbReference>
<evidence type="ECO:0000256" key="1">
    <source>
        <dbReference type="ARBA" id="ARBA00022450"/>
    </source>
</evidence>
<evidence type="ECO:0000259" key="3">
    <source>
        <dbReference type="PROSITE" id="PS50075"/>
    </source>
</evidence>
<keyword evidence="5" id="KW-1185">Reference proteome</keyword>
<organism evidence="4 5">
    <name type="scientific">Thalassomonas actiniarum</name>
    <dbReference type="NCBI Taxonomy" id="485447"/>
    <lineage>
        <taxon>Bacteria</taxon>
        <taxon>Pseudomonadati</taxon>
        <taxon>Pseudomonadota</taxon>
        <taxon>Gammaproteobacteria</taxon>
        <taxon>Alteromonadales</taxon>
        <taxon>Colwelliaceae</taxon>
        <taxon>Thalassomonas</taxon>
    </lineage>
</organism>
<evidence type="ECO:0000256" key="2">
    <source>
        <dbReference type="ARBA" id="ARBA00022553"/>
    </source>
</evidence>
<dbReference type="InterPro" id="IPR006162">
    <property type="entry name" value="Ppantetheine_attach_site"/>
</dbReference>
<dbReference type="EMBL" id="CP059735">
    <property type="protein sequence ID" value="WDD99377.1"/>
    <property type="molecule type" value="Genomic_DNA"/>
</dbReference>
<dbReference type="InterPro" id="IPR009081">
    <property type="entry name" value="PP-bd_ACP"/>
</dbReference>
<reference evidence="4 5" key="1">
    <citation type="journal article" date="2015" name="Genome Announc.">
        <title>Draft Genome Sequences of Marine Isolates of Thalassomonas viridans and Thalassomonas actiniarum.</title>
        <authorList>
            <person name="Olonade I."/>
            <person name="van Zyl L.J."/>
            <person name="Trindade M."/>
        </authorList>
    </citation>
    <scope>NUCLEOTIDE SEQUENCE [LARGE SCALE GENOMIC DNA]</scope>
    <source>
        <strain evidence="4 5">A5K-106</strain>
    </source>
</reference>
<sequence>MREIKQELETILREYTAAELKSLSGDENLADIGIDSLSLVEIIFDIEEQFDIKVPHEAELEQRGFSLDSLADLLHLVTCLYQERQS</sequence>
<evidence type="ECO:0000313" key="4">
    <source>
        <dbReference type="EMBL" id="WDD99377.1"/>
    </source>
</evidence>
<dbReference type="PROSITE" id="PS00012">
    <property type="entry name" value="PHOSPHOPANTETHEINE"/>
    <property type="match status" value="1"/>
</dbReference>
<gene>
    <name evidence="4" type="ORF">SG35_001420</name>
</gene>
<dbReference type="Proteomes" id="UP000032568">
    <property type="component" value="Chromosome"/>
</dbReference>
<dbReference type="PROSITE" id="PS50075">
    <property type="entry name" value="CARRIER"/>
    <property type="match status" value="1"/>
</dbReference>
<name>A0AAE9YTT5_9GAMM</name>
<protein>
    <submittedName>
        <fullName evidence="4">Acyl carrier protein</fullName>
    </submittedName>
</protein>
<keyword evidence="2" id="KW-0597">Phosphoprotein</keyword>
<keyword evidence="1" id="KW-0596">Phosphopantetheine</keyword>
<feature type="domain" description="Carrier" evidence="3">
    <location>
        <begin position="1"/>
        <end position="81"/>
    </location>
</feature>
<dbReference type="AlphaFoldDB" id="A0AAE9YTT5"/>
<dbReference type="RefSeq" id="WP_044834009.1">
    <property type="nucleotide sequence ID" value="NZ_CP059735.1"/>
</dbReference>